<dbReference type="InterPro" id="IPR036864">
    <property type="entry name" value="Zn2-C6_fun-type_DNA-bd_sf"/>
</dbReference>
<feature type="compositionally biased region" description="Basic and acidic residues" evidence="4">
    <location>
        <begin position="56"/>
        <end position="66"/>
    </location>
</feature>
<protein>
    <recommendedName>
        <fullName evidence="5">Zn(2)-C6 fungal-type domain-containing protein</fullName>
    </recommendedName>
</protein>
<dbReference type="SMART" id="SM00066">
    <property type="entry name" value="GAL4"/>
    <property type="match status" value="1"/>
</dbReference>
<proteinExistence type="predicted"/>
<evidence type="ECO:0000256" key="2">
    <source>
        <dbReference type="ARBA" id="ARBA00022723"/>
    </source>
</evidence>
<feature type="domain" description="Zn(2)-C6 fungal-type" evidence="5">
    <location>
        <begin position="12"/>
        <end position="43"/>
    </location>
</feature>
<dbReference type="GO" id="GO:0008270">
    <property type="term" value="F:zinc ion binding"/>
    <property type="evidence" value="ECO:0007669"/>
    <property type="project" value="InterPro"/>
</dbReference>
<feature type="compositionally biased region" description="Low complexity" evidence="4">
    <location>
        <begin position="72"/>
        <end position="83"/>
    </location>
</feature>
<dbReference type="Proteomes" id="UP000663193">
    <property type="component" value="Chromosome 13"/>
</dbReference>
<feature type="region of interest" description="Disordered" evidence="4">
    <location>
        <begin position="1"/>
        <end position="26"/>
    </location>
</feature>
<dbReference type="Pfam" id="PF04082">
    <property type="entry name" value="Fungal_trans"/>
    <property type="match status" value="1"/>
</dbReference>
<dbReference type="GO" id="GO:0006351">
    <property type="term" value="P:DNA-templated transcription"/>
    <property type="evidence" value="ECO:0007669"/>
    <property type="project" value="InterPro"/>
</dbReference>
<dbReference type="Gene3D" id="4.10.240.10">
    <property type="entry name" value="Zn(2)-C6 fungal-type DNA-binding domain"/>
    <property type="match status" value="1"/>
</dbReference>
<accession>A0A7U2I5C9</accession>
<dbReference type="GO" id="GO:0005634">
    <property type="term" value="C:nucleus"/>
    <property type="evidence" value="ECO:0007669"/>
    <property type="project" value="UniProtKB-SubCell"/>
</dbReference>
<dbReference type="InterPro" id="IPR050613">
    <property type="entry name" value="Sec_Metabolite_Reg"/>
</dbReference>
<dbReference type="PROSITE" id="PS50048">
    <property type="entry name" value="ZN2_CY6_FUNGAL_2"/>
    <property type="match status" value="1"/>
</dbReference>
<keyword evidence="2" id="KW-0479">Metal-binding</keyword>
<sequence>MQPTKDNRATTSCSECQRRKQRCSREWPCNHCQARKVAHLCQFGAKKAQQESPPDSNRESSNESRGQKRSFPEPSETSSSEQPGDMEEPEDGLKIWGFMPGHVHYKVGNVEDTPTRKASAADATTSNAVEKIMHVIPTRSITDAFVNHFLNLVNYRYSAIYGPTLADQYVTWWADRTAQKRVSPEFTCLLLRICAYSVQYLTPSLREMVEFELACDSQVLTDRFATAAEQLSQSFQASDPTIERIQEQFLKGAWLKSESKIVESWHALGCTIRAAQELGIDRDAGIEELPEFDIEIRRRMWALLYLWDWQMSAWLGRPNLIDQKNLDFKLPNLRLDQSTTEPNAISPFAHMSLQAQLGRRIASVLRDVQPARGPSAEEVLAVEAECEKFIEELPAIFRVDDPDTSLDEQHPYYVFQRHQMHCVIFVSMLNFYKPYLTRDRADVLTDRDDEFRKMGVDIALRVLRVSRRLFDHEFPINAKFHMVVFSIFDTATILCSAIIHDRDHMLPHRHEVVDAIEDALGILYQLSHTTKLGASSYSFLQKLVQASPELYRCSPVKKRQKQQQLVAAPLSSPTPPTTSPPVAISIETSSIPPSVVAPPQMTTTDDISFDLDQFLANNPFGDLGDSAALDMGGMEQIWDWENLHLEGLSQNESTS</sequence>
<organism evidence="6 7">
    <name type="scientific">Phaeosphaeria nodorum (strain SN15 / ATCC MYA-4574 / FGSC 10173)</name>
    <name type="common">Glume blotch fungus</name>
    <name type="synonym">Parastagonospora nodorum</name>
    <dbReference type="NCBI Taxonomy" id="321614"/>
    <lineage>
        <taxon>Eukaryota</taxon>
        <taxon>Fungi</taxon>
        <taxon>Dikarya</taxon>
        <taxon>Ascomycota</taxon>
        <taxon>Pezizomycotina</taxon>
        <taxon>Dothideomycetes</taxon>
        <taxon>Pleosporomycetidae</taxon>
        <taxon>Pleosporales</taxon>
        <taxon>Pleosporineae</taxon>
        <taxon>Phaeosphaeriaceae</taxon>
        <taxon>Parastagonospora</taxon>
    </lineage>
</organism>
<dbReference type="SUPFAM" id="SSF57701">
    <property type="entry name" value="Zn2/Cys6 DNA-binding domain"/>
    <property type="match status" value="1"/>
</dbReference>
<dbReference type="SMART" id="SM00906">
    <property type="entry name" value="Fungal_trans"/>
    <property type="match status" value="1"/>
</dbReference>
<evidence type="ECO:0000313" key="7">
    <source>
        <dbReference type="Proteomes" id="UP000663193"/>
    </source>
</evidence>
<dbReference type="EMBL" id="CP069035">
    <property type="protein sequence ID" value="QRD02269.1"/>
    <property type="molecule type" value="Genomic_DNA"/>
</dbReference>
<evidence type="ECO:0000256" key="1">
    <source>
        <dbReference type="ARBA" id="ARBA00004123"/>
    </source>
</evidence>
<evidence type="ECO:0000256" key="4">
    <source>
        <dbReference type="SAM" id="MobiDB-lite"/>
    </source>
</evidence>
<dbReference type="GO" id="GO:0000981">
    <property type="term" value="F:DNA-binding transcription factor activity, RNA polymerase II-specific"/>
    <property type="evidence" value="ECO:0007669"/>
    <property type="project" value="InterPro"/>
</dbReference>
<dbReference type="CDD" id="cd12148">
    <property type="entry name" value="fungal_TF_MHR"/>
    <property type="match status" value="1"/>
</dbReference>
<dbReference type="InterPro" id="IPR001138">
    <property type="entry name" value="Zn2Cys6_DnaBD"/>
</dbReference>
<dbReference type="CDD" id="cd00067">
    <property type="entry name" value="GAL4"/>
    <property type="match status" value="1"/>
</dbReference>
<gene>
    <name evidence="6" type="ORF">JI435_303720</name>
</gene>
<evidence type="ECO:0000256" key="3">
    <source>
        <dbReference type="ARBA" id="ARBA00023242"/>
    </source>
</evidence>
<dbReference type="PANTHER" id="PTHR31001">
    <property type="entry name" value="UNCHARACTERIZED TRANSCRIPTIONAL REGULATORY PROTEIN"/>
    <property type="match status" value="1"/>
</dbReference>
<evidence type="ECO:0000259" key="5">
    <source>
        <dbReference type="PROSITE" id="PS50048"/>
    </source>
</evidence>
<reference evidence="7" key="1">
    <citation type="journal article" date="2021" name="BMC Genomics">
        <title>Chromosome-level genome assembly and manually-curated proteome of model necrotroph Parastagonospora nodorum Sn15 reveals a genome-wide trove of candidate effector homologs, and redundancy of virulence-related functions within an accessory chromosome.</title>
        <authorList>
            <person name="Bertazzoni S."/>
            <person name="Jones D.A.B."/>
            <person name="Phan H.T."/>
            <person name="Tan K.-C."/>
            <person name="Hane J.K."/>
        </authorList>
    </citation>
    <scope>NUCLEOTIDE SEQUENCE [LARGE SCALE GENOMIC DNA]</scope>
    <source>
        <strain evidence="7">SN15 / ATCC MYA-4574 / FGSC 10173)</strain>
    </source>
</reference>
<dbReference type="AlphaFoldDB" id="A0A7U2I5C9"/>
<name>A0A7U2I5C9_PHANO</name>
<dbReference type="GO" id="GO:0003677">
    <property type="term" value="F:DNA binding"/>
    <property type="evidence" value="ECO:0007669"/>
    <property type="project" value="InterPro"/>
</dbReference>
<keyword evidence="7" id="KW-1185">Reference proteome</keyword>
<keyword evidence="3" id="KW-0539">Nucleus</keyword>
<evidence type="ECO:0000313" key="6">
    <source>
        <dbReference type="EMBL" id="QRD02269.1"/>
    </source>
</evidence>
<comment type="subcellular location">
    <subcellularLocation>
        <location evidence="1">Nucleus</location>
    </subcellularLocation>
</comment>
<dbReference type="OrthoDB" id="5344325at2759"/>
<feature type="region of interest" description="Disordered" evidence="4">
    <location>
        <begin position="45"/>
        <end position="93"/>
    </location>
</feature>
<dbReference type="PANTHER" id="PTHR31001:SF84">
    <property type="entry name" value="FUNGAL SPECIFIC TRANSCRIPTION FACTOR"/>
    <property type="match status" value="1"/>
</dbReference>
<dbReference type="VEuPathDB" id="FungiDB:JI435_303720"/>
<dbReference type="InterPro" id="IPR007219">
    <property type="entry name" value="XnlR_reg_dom"/>
</dbReference>